<dbReference type="InterPro" id="IPR056884">
    <property type="entry name" value="NPHP3-like_N"/>
</dbReference>
<proteinExistence type="predicted"/>
<dbReference type="OrthoDB" id="5967843at2759"/>
<reference evidence="4" key="2">
    <citation type="submission" date="2015-01" db="EMBL/GenBank/DDBJ databases">
        <title>Evolutionary Origins and Diversification of the Mycorrhizal Mutualists.</title>
        <authorList>
            <consortium name="DOE Joint Genome Institute"/>
            <consortium name="Mycorrhizal Genomics Consortium"/>
            <person name="Kohler A."/>
            <person name="Kuo A."/>
            <person name="Nagy L.G."/>
            <person name="Floudas D."/>
            <person name="Copeland A."/>
            <person name="Barry K.W."/>
            <person name="Cichocki N."/>
            <person name="Veneault-Fourrey C."/>
            <person name="LaButti K."/>
            <person name="Lindquist E.A."/>
            <person name="Lipzen A."/>
            <person name="Lundell T."/>
            <person name="Morin E."/>
            <person name="Murat C."/>
            <person name="Riley R."/>
            <person name="Ohm R."/>
            <person name="Sun H."/>
            <person name="Tunlid A."/>
            <person name="Henrissat B."/>
            <person name="Grigoriev I.V."/>
            <person name="Hibbett D.S."/>
            <person name="Martin F."/>
        </authorList>
    </citation>
    <scope>NUCLEOTIDE SEQUENCE [LARGE SCALE GENOMIC DNA]</scope>
    <source>
        <strain evidence="4">h7</strain>
    </source>
</reference>
<gene>
    <name evidence="3" type="ORF">M413DRAFT_440266</name>
</gene>
<dbReference type="HOGENOM" id="CLU_285611_0_0_1"/>
<keyword evidence="4" id="KW-1185">Reference proteome</keyword>
<feature type="domain" description="Nephrocystin 3-like N-terminal" evidence="2">
    <location>
        <begin position="85"/>
        <end position="243"/>
    </location>
</feature>
<dbReference type="SUPFAM" id="SSF52540">
    <property type="entry name" value="P-loop containing nucleoside triphosphate hydrolases"/>
    <property type="match status" value="1"/>
</dbReference>
<dbReference type="InterPro" id="IPR027417">
    <property type="entry name" value="P-loop_NTPase"/>
</dbReference>
<protein>
    <recommendedName>
        <fullName evidence="2">Nephrocystin 3-like N-terminal domain-containing protein</fullName>
    </recommendedName>
</protein>
<accession>A0A0C3CS23</accession>
<name>A0A0C3CS23_HEBCY</name>
<dbReference type="EMBL" id="KN831770">
    <property type="protein sequence ID" value="KIM46666.1"/>
    <property type="molecule type" value="Genomic_DNA"/>
</dbReference>
<sequence length="1084" mass="123539">MDEASNSQDNGRPLNIFGGNFTDVKGDVHHYHIRGNFVKHEPELGRGIDKLSQVVSLSAIHDSSERYPPPRCHPETRTLVRSVIICWIEDPNPTSFVLWLYGPAGAGKSAILQSLAEECYSLEGCFGGSFFFSRGKPGRNQGHFLFSTIAYQLAMNLPYLRTHIDSAMQADPSLYTKSMMVQMRFLIIDSFRKISETIEHIPTVIVDGLDECDGHETQRVILEIIYEAVAIHKLPLRFLIASRPEAHIREAFDRPTLRSITKRLVLDESFGPNLDIEKYLRDGFDTIYEQNPTLMEQVVQPWPGPGVLDLLVQKASGQFIYASTVLKFVGAEFYNPISQLDIVLEPSPSNKTLFSDLDHLYSQILSTYPIPERLISVLGILLALQYPQPPGVIEDLLGMKAGEVGLVLRGLHSLIKFSHIPGEYFNRSTDIGEDNGIRLLHASFEDYLVDRSRSGHFFIDRSLFRTQITRAGFQLMTKWISQPSGLDTTRCPFPETWGYLKWHLSPHFWESSEELRDEVFQLLLAHAEYFWANRPNSDTVFEPLHCAMTALAHMMFTKRKTGWQGILGNAHDRTVKQIEDEFPEDHYKKFDERMAIVFYKYRDILDASYHLWLSESRALEELIQFAPGFLVMRQFMTIRDAATLLDVNETLFLDLLERVRPFVNFLLSNVSAGVRFNVHARDFLCDKTRSMGHYHNPRFHHFSICLKDYKLTFESDSETLPEVSGYLTQRLAEHLRASDVEPSENILPDHPIWPFLDYLCQIVYYLPAFDSDPSLEKIRAVWFVISTTLQWVQGQQELIGLSNVHHKLQYKLCALADRIYNQILCLDGSNGKAIVTICPPILAAIEYGICINHARSSRSGLEPVFQIPVLEPYEFDDPCNARATGVSHNLLLLESLNLSLTEYLTNRTRSNNLYVDADTYHTQMAELCLDRCVGPEGDREKDAVEIKKGLYAGEHWKFHLVRARPSQRIFARLGVLSSWSFIGVSHRHSDSFRAIITWLEGLPAPPLKVYLRYQKILLTIEEQEGREAGDAIDPSMQASLLAEAQQLPPPIVTPDRASSQSSVTNILGYLQDYVAVFIGWLLNS</sequence>
<evidence type="ECO:0000259" key="2">
    <source>
        <dbReference type="Pfam" id="PF24883"/>
    </source>
</evidence>
<keyword evidence="1" id="KW-0677">Repeat</keyword>
<evidence type="ECO:0000256" key="1">
    <source>
        <dbReference type="ARBA" id="ARBA00022737"/>
    </source>
</evidence>
<dbReference type="Gene3D" id="3.40.50.300">
    <property type="entry name" value="P-loop containing nucleotide triphosphate hydrolases"/>
    <property type="match status" value="1"/>
</dbReference>
<dbReference type="Proteomes" id="UP000053424">
    <property type="component" value="Unassembled WGS sequence"/>
</dbReference>
<dbReference type="PANTHER" id="PTHR10039">
    <property type="entry name" value="AMELOGENIN"/>
    <property type="match status" value="1"/>
</dbReference>
<evidence type="ECO:0000313" key="3">
    <source>
        <dbReference type="EMBL" id="KIM46666.1"/>
    </source>
</evidence>
<dbReference type="STRING" id="686832.A0A0C3CS23"/>
<dbReference type="PANTHER" id="PTHR10039:SF14">
    <property type="entry name" value="NACHT DOMAIN-CONTAINING PROTEIN"/>
    <property type="match status" value="1"/>
</dbReference>
<organism evidence="3 4">
    <name type="scientific">Hebeloma cylindrosporum</name>
    <dbReference type="NCBI Taxonomy" id="76867"/>
    <lineage>
        <taxon>Eukaryota</taxon>
        <taxon>Fungi</taxon>
        <taxon>Dikarya</taxon>
        <taxon>Basidiomycota</taxon>
        <taxon>Agaricomycotina</taxon>
        <taxon>Agaricomycetes</taxon>
        <taxon>Agaricomycetidae</taxon>
        <taxon>Agaricales</taxon>
        <taxon>Agaricineae</taxon>
        <taxon>Hymenogastraceae</taxon>
        <taxon>Hebeloma</taxon>
    </lineage>
</organism>
<evidence type="ECO:0000313" key="4">
    <source>
        <dbReference type="Proteomes" id="UP000053424"/>
    </source>
</evidence>
<dbReference type="AlphaFoldDB" id="A0A0C3CS23"/>
<dbReference type="Pfam" id="PF24883">
    <property type="entry name" value="NPHP3_N"/>
    <property type="match status" value="1"/>
</dbReference>
<reference evidence="3 4" key="1">
    <citation type="submission" date="2014-04" db="EMBL/GenBank/DDBJ databases">
        <authorList>
            <consortium name="DOE Joint Genome Institute"/>
            <person name="Kuo A."/>
            <person name="Gay G."/>
            <person name="Dore J."/>
            <person name="Kohler A."/>
            <person name="Nagy L.G."/>
            <person name="Floudas D."/>
            <person name="Copeland A."/>
            <person name="Barry K.W."/>
            <person name="Cichocki N."/>
            <person name="Veneault-Fourrey C."/>
            <person name="LaButti K."/>
            <person name="Lindquist E.A."/>
            <person name="Lipzen A."/>
            <person name="Lundell T."/>
            <person name="Morin E."/>
            <person name="Murat C."/>
            <person name="Sun H."/>
            <person name="Tunlid A."/>
            <person name="Henrissat B."/>
            <person name="Grigoriev I.V."/>
            <person name="Hibbett D.S."/>
            <person name="Martin F."/>
            <person name="Nordberg H.P."/>
            <person name="Cantor M.N."/>
            <person name="Hua S.X."/>
        </authorList>
    </citation>
    <scope>NUCLEOTIDE SEQUENCE [LARGE SCALE GENOMIC DNA]</scope>
    <source>
        <strain evidence="4">h7</strain>
    </source>
</reference>